<dbReference type="RefSeq" id="WP_284260312.1">
    <property type="nucleotide sequence ID" value="NZ_BSOW01000001.1"/>
</dbReference>
<dbReference type="EMBL" id="BSOW01000001">
    <property type="protein sequence ID" value="GLR83598.1"/>
    <property type="molecule type" value="Genomic_DNA"/>
</dbReference>
<keyword evidence="6" id="KW-1185">Reference proteome</keyword>
<evidence type="ECO:0000256" key="1">
    <source>
        <dbReference type="ARBA" id="ARBA00023015"/>
    </source>
</evidence>
<sequence length="179" mass="20024">MEGPHPAQKSSPSRLQFGYLASSLAQLVEVARRELEHDREAAKASLATVSTILQSEIERHSGARGSRTAGLAGWQVARVRAFIDKNLHRTIHTQDLSIVARRSPAHFSRSFKLTFGEPPHAYVVKRRLEKACHLMITSSASLSEIALSVGFSDQAHLCRLFRQAFGQSPANWRREREIQ</sequence>
<dbReference type="PROSITE" id="PS00041">
    <property type="entry name" value="HTH_ARAC_FAMILY_1"/>
    <property type="match status" value="1"/>
</dbReference>
<dbReference type="PANTHER" id="PTHR46796">
    <property type="entry name" value="HTH-TYPE TRANSCRIPTIONAL ACTIVATOR RHAS-RELATED"/>
    <property type="match status" value="1"/>
</dbReference>
<evidence type="ECO:0000313" key="6">
    <source>
        <dbReference type="Proteomes" id="UP001156905"/>
    </source>
</evidence>
<name>A0ABQ6APX7_9BRAD</name>
<comment type="caution">
    <text evidence="5">The sequence shown here is derived from an EMBL/GenBank/DDBJ whole genome shotgun (WGS) entry which is preliminary data.</text>
</comment>
<dbReference type="InterPro" id="IPR050204">
    <property type="entry name" value="AraC_XylS_family_regulators"/>
</dbReference>
<evidence type="ECO:0000259" key="4">
    <source>
        <dbReference type="PROSITE" id="PS01124"/>
    </source>
</evidence>
<dbReference type="PRINTS" id="PR00032">
    <property type="entry name" value="HTHARAC"/>
</dbReference>
<keyword evidence="1" id="KW-0805">Transcription regulation</keyword>
<dbReference type="InterPro" id="IPR009057">
    <property type="entry name" value="Homeodomain-like_sf"/>
</dbReference>
<gene>
    <name evidence="5" type="ORF">GCM10007857_03080</name>
</gene>
<dbReference type="SUPFAM" id="SSF46689">
    <property type="entry name" value="Homeodomain-like"/>
    <property type="match status" value="2"/>
</dbReference>
<keyword evidence="3" id="KW-0804">Transcription</keyword>
<dbReference type="Pfam" id="PF12833">
    <property type="entry name" value="HTH_18"/>
    <property type="match status" value="1"/>
</dbReference>
<dbReference type="InterPro" id="IPR018062">
    <property type="entry name" value="HTH_AraC-typ_CS"/>
</dbReference>
<evidence type="ECO:0000313" key="5">
    <source>
        <dbReference type="EMBL" id="GLR83598.1"/>
    </source>
</evidence>
<feature type="domain" description="HTH araC/xylS-type" evidence="4">
    <location>
        <begin position="77"/>
        <end position="175"/>
    </location>
</feature>
<organism evidence="5 6">
    <name type="scientific">Bradyrhizobium iriomotense</name>
    <dbReference type="NCBI Taxonomy" id="441950"/>
    <lineage>
        <taxon>Bacteria</taxon>
        <taxon>Pseudomonadati</taxon>
        <taxon>Pseudomonadota</taxon>
        <taxon>Alphaproteobacteria</taxon>
        <taxon>Hyphomicrobiales</taxon>
        <taxon>Nitrobacteraceae</taxon>
        <taxon>Bradyrhizobium</taxon>
    </lineage>
</organism>
<dbReference type="PROSITE" id="PS01124">
    <property type="entry name" value="HTH_ARAC_FAMILY_2"/>
    <property type="match status" value="1"/>
</dbReference>
<reference evidence="6" key="1">
    <citation type="journal article" date="2019" name="Int. J. Syst. Evol. Microbiol.">
        <title>The Global Catalogue of Microorganisms (GCM) 10K type strain sequencing project: providing services to taxonomists for standard genome sequencing and annotation.</title>
        <authorList>
            <consortium name="The Broad Institute Genomics Platform"/>
            <consortium name="The Broad Institute Genome Sequencing Center for Infectious Disease"/>
            <person name="Wu L."/>
            <person name="Ma J."/>
        </authorList>
    </citation>
    <scope>NUCLEOTIDE SEQUENCE [LARGE SCALE GENOMIC DNA]</scope>
    <source>
        <strain evidence="6">NBRC 102520</strain>
    </source>
</reference>
<dbReference type="InterPro" id="IPR018060">
    <property type="entry name" value="HTH_AraC"/>
</dbReference>
<evidence type="ECO:0000256" key="2">
    <source>
        <dbReference type="ARBA" id="ARBA00023125"/>
    </source>
</evidence>
<evidence type="ECO:0000256" key="3">
    <source>
        <dbReference type="ARBA" id="ARBA00023163"/>
    </source>
</evidence>
<dbReference type="SMART" id="SM00342">
    <property type="entry name" value="HTH_ARAC"/>
    <property type="match status" value="1"/>
</dbReference>
<dbReference type="Proteomes" id="UP001156905">
    <property type="component" value="Unassembled WGS sequence"/>
</dbReference>
<dbReference type="InterPro" id="IPR020449">
    <property type="entry name" value="Tscrpt_reg_AraC-type_HTH"/>
</dbReference>
<proteinExistence type="predicted"/>
<protein>
    <recommendedName>
        <fullName evidence="4">HTH araC/xylS-type domain-containing protein</fullName>
    </recommendedName>
</protein>
<dbReference type="Gene3D" id="1.10.10.60">
    <property type="entry name" value="Homeodomain-like"/>
    <property type="match status" value="1"/>
</dbReference>
<accession>A0ABQ6APX7</accession>
<keyword evidence="2" id="KW-0238">DNA-binding</keyword>